<dbReference type="EMBL" id="HBHX01004287">
    <property type="protein sequence ID" value="CAE0100989.1"/>
    <property type="molecule type" value="Transcribed_RNA"/>
</dbReference>
<dbReference type="InterPro" id="IPR015424">
    <property type="entry name" value="PyrdxlP-dep_Trfase"/>
</dbReference>
<evidence type="ECO:0000256" key="5">
    <source>
        <dbReference type="ARBA" id="ARBA00022679"/>
    </source>
</evidence>
<name>A0A7S3AFG5_9EUKA</name>
<evidence type="ECO:0000256" key="8">
    <source>
        <dbReference type="RuleBase" id="RU000480"/>
    </source>
</evidence>
<dbReference type="SUPFAM" id="SSF53383">
    <property type="entry name" value="PLP-dependent transferases"/>
    <property type="match status" value="1"/>
</dbReference>
<dbReference type="EC" id="2.6.1.1" evidence="8"/>
<comment type="cofactor">
    <cofactor evidence="1">
        <name>pyridoxal 5'-phosphate</name>
        <dbReference type="ChEBI" id="CHEBI:597326"/>
    </cofactor>
</comment>
<dbReference type="AlphaFoldDB" id="A0A7S3AFG5"/>
<dbReference type="InterPro" id="IPR000796">
    <property type="entry name" value="Asp_trans"/>
</dbReference>
<evidence type="ECO:0000256" key="1">
    <source>
        <dbReference type="ARBA" id="ARBA00001933"/>
    </source>
</evidence>
<dbReference type="InterPro" id="IPR004838">
    <property type="entry name" value="NHTrfase_class1_PyrdxlP-BS"/>
</dbReference>
<gene>
    <name evidence="10" type="ORF">HERI1096_LOCUS2368</name>
</gene>
<evidence type="ECO:0000256" key="3">
    <source>
        <dbReference type="ARBA" id="ARBA00011738"/>
    </source>
</evidence>
<dbReference type="PROSITE" id="PS00105">
    <property type="entry name" value="AA_TRANSFER_CLASS_1"/>
    <property type="match status" value="1"/>
</dbReference>
<evidence type="ECO:0000313" key="10">
    <source>
        <dbReference type="EMBL" id="CAE0100989.1"/>
    </source>
</evidence>
<evidence type="ECO:0000256" key="7">
    <source>
        <dbReference type="ARBA" id="ARBA00049185"/>
    </source>
</evidence>
<dbReference type="PANTHER" id="PTHR11879">
    <property type="entry name" value="ASPARTATE AMINOTRANSFERASE"/>
    <property type="match status" value="1"/>
</dbReference>
<protein>
    <recommendedName>
        <fullName evidence="8">Aspartate aminotransferase</fullName>
        <ecNumber evidence="8">2.6.1.1</ecNumber>
    </recommendedName>
</protein>
<dbReference type="FunFam" id="3.90.1150.10:FF:000001">
    <property type="entry name" value="Aspartate aminotransferase"/>
    <property type="match status" value="1"/>
</dbReference>
<dbReference type="GO" id="GO:0004069">
    <property type="term" value="F:L-aspartate:2-oxoglutarate aminotransferase activity"/>
    <property type="evidence" value="ECO:0007669"/>
    <property type="project" value="UniProtKB-EC"/>
</dbReference>
<dbReference type="CDD" id="cd00609">
    <property type="entry name" value="AAT_like"/>
    <property type="match status" value="1"/>
</dbReference>
<proteinExistence type="inferred from homology"/>
<feature type="domain" description="Aminotransferase class I/classII large" evidence="9">
    <location>
        <begin position="46"/>
        <end position="415"/>
    </location>
</feature>
<dbReference type="InterPro" id="IPR004839">
    <property type="entry name" value="Aminotransferase_I/II_large"/>
</dbReference>
<dbReference type="Pfam" id="PF00155">
    <property type="entry name" value="Aminotran_1_2"/>
    <property type="match status" value="1"/>
</dbReference>
<keyword evidence="4 8" id="KW-0032">Aminotransferase</keyword>
<reference evidence="10" key="1">
    <citation type="submission" date="2021-01" db="EMBL/GenBank/DDBJ databases">
        <authorList>
            <person name="Corre E."/>
            <person name="Pelletier E."/>
            <person name="Niang G."/>
            <person name="Scheremetjew M."/>
            <person name="Finn R."/>
            <person name="Kale V."/>
            <person name="Holt S."/>
            <person name="Cochrane G."/>
            <person name="Meng A."/>
            <person name="Brown T."/>
            <person name="Cohen L."/>
        </authorList>
    </citation>
    <scope>NUCLEOTIDE SEQUENCE</scope>
    <source>
        <strain evidence="10">CCMP281</strain>
    </source>
</reference>
<dbReference type="NCBIfam" id="NF006719">
    <property type="entry name" value="PRK09257.1"/>
    <property type="match status" value="1"/>
</dbReference>
<keyword evidence="6" id="KW-0663">Pyridoxal phosphate</keyword>
<accession>A0A7S3AFG5</accession>
<comment type="catalytic activity">
    <reaction evidence="7 8">
        <text>L-aspartate + 2-oxoglutarate = oxaloacetate + L-glutamate</text>
        <dbReference type="Rhea" id="RHEA:21824"/>
        <dbReference type="ChEBI" id="CHEBI:16452"/>
        <dbReference type="ChEBI" id="CHEBI:16810"/>
        <dbReference type="ChEBI" id="CHEBI:29985"/>
        <dbReference type="ChEBI" id="CHEBI:29991"/>
        <dbReference type="EC" id="2.6.1.1"/>
    </reaction>
</comment>
<comment type="subunit">
    <text evidence="3 8">Homodimer.</text>
</comment>
<dbReference type="GO" id="GO:0006520">
    <property type="term" value="P:amino acid metabolic process"/>
    <property type="evidence" value="ECO:0007669"/>
    <property type="project" value="InterPro"/>
</dbReference>
<dbReference type="Gene3D" id="3.90.1150.10">
    <property type="entry name" value="Aspartate Aminotransferase, domain 1"/>
    <property type="match status" value="1"/>
</dbReference>
<evidence type="ECO:0000256" key="4">
    <source>
        <dbReference type="ARBA" id="ARBA00022576"/>
    </source>
</evidence>
<evidence type="ECO:0000256" key="2">
    <source>
        <dbReference type="ARBA" id="ARBA00007441"/>
    </source>
</evidence>
<sequence length="421" mass="45446">MGMSPHRPRVRVVGARMASQWAKVPMGPPDAILGLVDAFNKDTDPNKVSLSVGAYRTDEGKPLVLPSVKEAEKRVVESGMNKEYAGIAGIEQFTSLARAFAFGKESPVLAEKRVATVQTLSGTGACRVIGDFYSRFLGKGAPVYLPEPSWGNHAAIFKDAGLDVRRYRYWDPASRGLDLDGMLADLAAAPAGSAVLLHACAHNPTGVDPTEQQWSQISQAMLARKGELTLFFDSAYQGFASGDAEADAFALRHFAAEGHCFALAQSFAKNFGLYGERVGLLSVIGEDEDEAARIASQLKIIIRPMYSNPPVHGARIVATVLSDPELEVKWRAECKLMADRIIEMRAALKSELASAGSALDWSHITSQIGMFCYSGMNKEQVARLRDEFHIYLTGDGRISMAGITSKNVAYVAKAIAAVTAD</sequence>
<dbReference type="FunFam" id="3.40.640.10:FF:000015">
    <property type="entry name" value="Aspartate aminotransferase"/>
    <property type="match status" value="1"/>
</dbReference>
<dbReference type="GO" id="GO:0005739">
    <property type="term" value="C:mitochondrion"/>
    <property type="evidence" value="ECO:0007669"/>
    <property type="project" value="TreeGrafter"/>
</dbReference>
<evidence type="ECO:0000256" key="6">
    <source>
        <dbReference type="ARBA" id="ARBA00022898"/>
    </source>
</evidence>
<dbReference type="InterPro" id="IPR015422">
    <property type="entry name" value="PyrdxlP-dep_Trfase_small"/>
</dbReference>
<comment type="similarity">
    <text evidence="2">Belongs to the class-I pyridoxal-phosphate-dependent aminotransferase family.</text>
</comment>
<dbReference type="Gene3D" id="3.40.640.10">
    <property type="entry name" value="Type I PLP-dependent aspartate aminotransferase-like (Major domain)"/>
    <property type="match status" value="1"/>
</dbReference>
<dbReference type="InterPro" id="IPR015421">
    <property type="entry name" value="PyrdxlP-dep_Trfase_major"/>
</dbReference>
<organism evidence="10">
    <name type="scientific">Haptolina ericina</name>
    <dbReference type="NCBI Taxonomy" id="156174"/>
    <lineage>
        <taxon>Eukaryota</taxon>
        <taxon>Haptista</taxon>
        <taxon>Haptophyta</taxon>
        <taxon>Prymnesiophyceae</taxon>
        <taxon>Prymnesiales</taxon>
        <taxon>Prymnesiaceae</taxon>
        <taxon>Haptolina</taxon>
    </lineage>
</organism>
<comment type="miscellaneous">
    <text evidence="8">In eukaryotes there are cytoplasmic, mitochondrial and chloroplastic isozymes.</text>
</comment>
<dbReference type="GO" id="GO:0030170">
    <property type="term" value="F:pyridoxal phosphate binding"/>
    <property type="evidence" value="ECO:0007669"/>
    <property type="project" value="InterPro"/>
</dbReference>
<dbReference type="PANTHER" id="PTHR11879:SF22">
    <property type="entry name" value="ASPARTATE AMINOTRANSFERASE, MITOCHONDRIAL"/>
    <property type="match status" value="1"/>
</dbReference>
<evidence type="ECO:0000259" key="9">
    <source>
        <dbReference type="Pfam" id="PF00155"/>
    </source>
</evidence>
<keyword evidence="5 8" id="KW-0808">Transferase</keyword>
<dbReference type="PRINTS" id="PR00799">
    <property type="entry name" value="TRANSAMINASE"/>
</dbReference>